<dbReference type="RefSeq" id="WP_068152226.1">
    <property type="nucleotide sequence ID" value="NZ_JBHSCR010000005.1"/>
</dbReference>
<name>A0ABV8UAM2_9PROT</name>
<proteinExistence type="predicted"/>
<comment type="caution">
    <text evidence="2">The sequence shown here is derived from an EMBL/GenBank/DDBJ whole genome shotgun (WGS) entry which is preliminary data.</text>
</comment>
<protein>
    <submittedName>
        <fullName evidence="2">PaaI family thioesterase</fullName>
        <ecNumber evidence="2">3.1.2.-</ecNumber>
    </submittedName>
</protein>
<keyword evidence="3" id="KW-1185">Reference proteome</keyword>
<dbReference type="CDD" id="cd03443">
    <property type="entry name" value="PaaI_thioesterase"/>
    <property type="match status" value="1"/>
</dbReference>
<feature type="domain" description="Thioesterase" evidence="1">
    <location>
        <begin position="55"/>
        <end position="128"/>
    </location>
</feature>
<dbReference type="Pfam" id="PF03061">
    <property type="entry name" value="4HBT"/>
    <property type="match status" value="1"/>
</dbReference>
<dbReference type="Gene3D" id="3.10.129.10">
    <property type="entry name" value="Hotdog Thioesterase"/>
    <property type="match status" value="1"/>
</dbReference>
<reference evidence="3" key="1">
    <citation type="journal article" date="2019" name="Int. J. Syst. Evol. Microbiol.">
        <title>The Global Catalogue of Microorganisms (GCM) 10K type strain sequencing project: providing services to taxonomists for standard genome sequencing and annotation.</title>
        <authorList>
            <consortium name="The Broad Institute Genomics Platform"/>
            <consortium name="The Broad Institute Genome Sequencing Center for Infectious Disease"/>
            <person name="Wu L."/>
            <person name="Ma J."/>
        </authorList>
    </citation>
    <scope>NUCLEOTIDE SEQUENCE [LARGE SCALE GENOMIC DNA]</scope>
    <source>
        <strain evidence="3">CGMCC 1.15304</strain>
    </source>
</reference>
<evidence type="ECO:0000313" key="3">
    <source>
        <dbReference type="Proteomes" id="UP001595776"/>
    </source>
</evidence>
<dbReference type="GO" id="GO:0016787">
    <property type="term" value="F:hydrolase activity"/>
    <property type="evidence" value="ECO:0007669"/>
    <property type="project" value="UniProtKB-KW"/>
</dbReference>
<dbReference type="EMBL" id="JBHSCR010000005">
    <property type="protein sequence ID" value="MFC4347851.1"/>
    <property type="molecule type" value="Genomic_DNA"/>
</dbReference>
<dbReference type="InterPro" id="IPR006683">
    <property type="entry name" value="Thioestr_dom"/>
</dbReference>
<dbReference type="SUPFAM" id="SSF54637">
    <property type="entry name" value="Thioesterase/thiol ester dehydrase-isomerase"/>
    <property type="match status" value="1"/>
</dbReference>
<evidence type="ECO:0000313" key="2">
    <source>
        <dbReference type="EMBL" id="MFC4347851.1"/>
    </source>
</evidence>
<gene>
    <name evidence="2" type="ORF">ACFO5Q_08350</name>
</gene>
<dbReference type="InterPro" id="IPR029069">
    <property type="entry name" value="HotDog_dom_sf"/>
</dbReference>
<accession>A0ABV8UAM2</accession>
<evidence type="ECO:0000259" key="1">
    <source>
        <dbReference type="Pfam" id="PF03061"/>
    </source>
</evidence>
<keyword evidence="2" id="KW-0378">Hydrolase</keyword>
<dbReference type="EC" id="3.1.2.-" evidence="2"/>
<organism evidence="2 3">
    <name type="scientific">Kordiimonas lipolytica</name>
    <dbReference type="NCBI Taxonomy" id="1662421"/>
    <lineage>
        <taxon>Bacteria</taxon>
        <taxon>Pseudomonadati</taxon>
        <taxon>Pseudomonadota</taxon>
        <taxon>Alphaproteobacteria</taxon>
        <taxon>Kordiimonadales</taxon>
        <taxon>Kordiimonadaceae</taxon>
        <taxon>Kordiimonas</taxon>
    </lineage>
</organism>
<sequence>MTIKTNQDLLANGYSTWGDVDPFEDLVGPFYLKDNGDGTNRAAFVAERARHCNNGGMLHGGLLMSFGDFALFAIAKEVLEGSGVTVAFNGEFVSAGQPGDLIEATGEITRNTRSLIFVRGKIFTGDRTIMSFSGIIKKVKGPGEHSGGQT</sequence>
<dbReference type="Proteomes" id="UP001595776">
    <property type="component" value="Unassembled WGS sequence"/>
</dbReference>